<evidence type="ECO:0000313" key="10">
    <source>
        <dbReference type="EMBL" id="GGD20011.1"/>
    </source>
</evidence>
<dbReference type="InterPro" id="IPR011060">
    <property type="entry name" value="RibuloseP-bd_barrel"/>
</dbReference>
<protein>
    <recommendedName>
        <fullName evidence="8">Indole-3-glycerol phosphate synthase</fullName>
        <shortName evidence="8">IGPS</shortName>
        <ecNumber evidence="8">4.1.1.48</ecNumber>
    </recommendedName>
</protein>
<dbReference type="Proteomes" id="UP000642571">
    <property type="component" value="Unassembled WGS sequence"/>
</dbReference>
<dbReference type="InterPro" id="IPR013785">
    <property type="entry name" value="Aldolase_TIM"/>
</dbReference>
<keyword evidence="7 8" id="KW-0456">Lyase</keyword>
<evidence type="ECO:0000256" key="6">
    <source>
        <dbReference type="ARBA" id="ARBA00023141"/>
    </source>
</evidence>
<sequence length="258" mass="28632">MLDRIIETKKEEVSTLSLPEQAEVEKRSFYEALSTGEDLVSLIAEVKKASPSKGVIREDFRPVEIAGVYNEAGASAISVLTDQTYFQGKREDLTAVKQHVTVPVLRKDFIIDELQVEESARIGADAILLIGEVLEPRKLYELYQKATELGLDALVEVHAAETLEKILNVFQPKIIGVNNRDLTTFKTTLEQTEKIASCIPKGSLVVSESGLFSYEDVKRVKQAGAKAILVGEALMRENNATKQIHNMLGRVHHESNRA</sequence>
<keyword evidence="6 8" id="KW-0057">Aromatic amino acid biosynthesis</keyword>
<keyword evidence="3 8" id="KW-0028">Amino-acid biosynthesis</keyword>
<keyword evidence="11" id="KW-1185">Reference proteome</keyword>
<comment type="pathway">
    <text evidence="2 8">Amino-acid biosynthesis; L-tryptophan biosynthesis; L-tryptophan from chorismate: step 4/5.</text>
</comment>
<proteinExistence type="inferred from homology"/>
<evidence type="ECO:0000256" key="1">
    <source>
        <dbReference type="ARBA" id="ARBA00001633"/>
    </source>
</evidence>
<dbReference type="InterPro" id="IPR001468">
    <property type="entry name" value="Indole-3-GlycerolPSynthase_CS"/>
</dbReference>
<dbReference type="InterPro" id="IPR013798">
    <property type="entry name" value="Indole-3-glycerol_P_synth_dom"/>
</dbReference>
<dbReference type="Gene3D" id="3.20.20.70">
    <property type="entry name" value="Aldolase class I"/>
    <property type="match status" value="1"/>
</dbReference>
<evidence type="ECO:0000256" key="7">
    <source>
        <dbReference type="ARBA" id="ARBA00023239"/>
    </source>
</evidence>
<dbReference type="EC" id="4.1.1.48" evidence="8"/>
<dbReference type="PROSITE" id="PS00614">
    <property type="entry name" value="IGPS"/>
    <property type="match status" value="1"/>
</dbReference>
<evidence type="ECO:0000256" key="3">
    <source>
        <dbReference type="ARBA" id="ARBA00022605"/>
    </source>
</evidence>
<dbReference type="Pfam" id="PF00218">
    <property type="entry name" value="IGPS"/>
    <property type="match status" value="1"/>
</dbReference>
<keyword evidence="4 8" id="KW-0210">Decarboxylase</keyword>
<evidence type="ECO:0000256" key="5">
    <source>
        <dbReference type="ARBA" id="ARBA00022822"/>
    </source>
</evidence>
<comment type="caution">
    <text evidence="10">The sequence shown here is derived from an EMBL/GenBank/DDBJ whole genome shotgun (WGS) entry which is preliminary data.</text>
</comment>
<name>A0ABQ1QAS6_9BACI</name>
<dbReference type="PANTHER" id="PTHR22854">
    <property type="entry name" value="TRYPTOPHAN BIOSYNTHESIS PROTEIN"/>
    <property type="match status" value="1"/>
</dbReference>
<evidence type="ECO:0000256" key="4">
    <source>
        <dbReference type="ARBA" id="ARBA00022793"/>
    </source>
</evidence>
<evidence type="ECO:0000256" key="8">
    <source>
        <dbReference type="HAMAP-Rule" id="MF_00134"/>
    </source>
</evidence>
<gene>
    <name evidence="8 10" type="primary">trpC</name>
    <name evidence="10" type="ORF">GCM10011389_29610</name>
</gene>
<evidence type="ECO:0000313" key="11">
    <source>
        <dbReference type="Proteomes" id="UP000642571"/>
    </source>
</evidence>
<keyword evidence="5 8" id="KW-0822">Tryptophan biosynthesis</keyword>
<organism evidence="10 11">
    <name type="scientific">Pontibacillus salipaludis</name>
    <dbReference type="NCBI Taxonomy" id="1697394"/>
    <lineage>
        <taxon>Bacteria</taxon>
        <taxon>Bacillati</taxon>
        <taxon>Bacillota</taxon>
        <taxon>Bacilli</taxon>
        <taxon>Bacillales</taxon>
        <taxon>Bacillaceae</taxon>
        <taxon>Pontibacillus</taxon>
    </lineage>
</organism>
<comment type="catalytic activity">
    <reaction evidence="1 8">
        <text>1-(2-carboxyphenylamino)-1-deoxy-D-ribulose 5-phosphate + H(+) = (1S,2R)-1-C-(indol-3-yl)glycerol 3-phosphate + CO2 + H2O</text>
        <dbReference type="Rhea" id="RHEA:23476"/>
        <dbReference type="ChEBI" id="CHEBI:15377"/>
        <dbReference type="ChEBI" id="CHEBI:15378"/>
        <dbReference type="ChEBI" id="CHEBI:16526"/>
        <dbReference type="ChEBI" id="CHEBI:58613"/>
        <dbReference type="ChEBI" id="CHEBI:58866"/>
        <dbReference type="EC" id="4.1.1.48"/>
    </reaction>
</comment>
<comment type="similarity">
    <text evidence="8">Belongs to the TrpC family.</text>
</comment>
<reference evidence="11" key="1">
    <citation type="journal article" date="2019" name="Int. J. Syst. Evol. Microbiol.">
        <title>The Global Catalogue of Microorganisms (GCM) 10K type strain sequencing project: providing services to taxonomists for standard genome sequencing and annotation.</title>
        <authorList>
            <consortium name="The Broad Institute Genomics Platform"/>
            <consortium name="The Broad Institute Genome Sequencing Center for Infectious Disease"/>
            <person name="Wu L."/>
            <person name="Ma J."/>
        </authorList>
    </citation>
    <scope>NUCLEOTIDE SEQUENCE [LARGE SCALE GENOMIC DNA]</scope>
    <source>
        <strain evidence="11">CGMCC 1.15353</strain>
    </source>
</reference>
<dbReference type="SUPFAM" id="SSF51366">
    <property type="entry name" value="Ribulose-phoshate binding barrel"/>
    <property type="match status" value="1"/>
</dbReference>
<dbReference type="NCBIfam" id="NF001375">
    <property type="entry name" value="PRK00278.2-2"/>
    <property type="match status" value="1"/>
</dbReference>
<evidence type="ECO:0000259" key="9">
    <source>
        <dbReference type="Pfam" id="PF00218"/>
    </source>
</evidence>
<evidence type="ECO:0000256" key="2">
    <source>
        <dbReference type="ARBA" id="ARBA00004696"/>
    </source>
</evidence>
<dbReference type="EMBL" id="BMIN01000014">
    <property type="protein sequence ID" value="GGD20011.1"/>
    <property type="molecule type" value="Genomic_DNA"/>
</dbReference>
<accession>A0ABQ1QAS6</accession>
<dbReference type="NCBIfam" id="NF001377">
    <property type="entry name" value="PRK00278.2-4"/>
    <property type="match status" value="1"/>
</dbReference>
<dbReference type="CDD" id="cd00331">
    <property type="entry name" value="IGPS"/>
    <property type="match status" value="1"/>
</dbReference>
<dbReference type="RefSeq" id="WP_188655068.1">
    <property type="nucleotide sequence ID" value="NZ_BMIN01000014.1"/>
</dbReference>
<dbReference type="PANTHER" id="PTHR22854:SF2">
    <property type="entry name" value="INDOLE-3-GLYCEROL-PHOSPHATE SYNTHASE"/>
    <property type="match status" value="1"/>
</dbReference>
<dbReference type="InterPro" id="IPR045186">
    <property type="entry name" value="Indole-3-glycerol_P_synth"/>
</dbReference>
<dbReference type="HAMAP" id="MF_00134_B">
    <property type="entry name" value="IGPS_B"/>
    <property type="match status" value="1"/>
</dbReference>
<feature type="domain" description="Indole-3-glycerol phosphate synthase" evidence="9">
    <location>
        <begin position="3"/>
        <end position="246"/>
    </location>
</feature>